<gene>
    <name evidence="3" type="ORF">OJ252_963</name>
</gene>
<organism evidence="3 4">
    <name type="scientific">Cryptosporidium canis</name>
    <dbReference type="NCBI Taxonomy" id="195482"/>
    <lineage>
        <taxon>Eukaryota</taxon>
        <taxon>Sar</taxon>
        <taxon>Alveolata</taxon>
        <taxon>Apicomplexa</taxon>
        <taxon>Conoidasida</taxon>
        <taxon>Coccidia</taxon>
        <taxon>Eucoccidiorida</taxon>
        <taxon>Eimeriorina</taxon>
        <taxon>Cryptosporidiidae</taxon>
        <taxon>Cryptosporidium</taxon>
    </lineage>
</organism>
<dbReference type="Proteomes" id="UP001071777">
    <property type="component" value="Unassembled WGS sequence"/>
</dbReference>
<evidence type="ECO:0000313" key="3">
    <source>
        <dbReference type="EMBL" id="KAJ1613371.1"/>
    </source>
</evidence>
<evidence type="ECO:0000313" key="4">
    <source>
        <dbReference type="Proteomes" id="UP001071777"/>
    </source>
</evidence>
<evidence type="ECO:0000259" key="2">
    <source>
        <dbReference type="SMART" id="SM01194"/>
    </source>
</evidence>
<evidence type="ECO:0000256" key="1">
    <source>
        <dbReference type="SAM" id="MobiDB-lite"/>
    </source>
</evidence>
<dbReference type="Pfam" id="PF26356">
    <property type="entry name" value="Pelota_N"/>
    <property type="match status" value="1"/>
</dbReference>
<name>A0ABQ8P9A5_9CRYT</name>
<sequence length="181" mass="19924">MKLLKAKNSGSGFGYVRLKVETEDDIWDLYNLILSGDSVRSVTYRKTHKENSSGSVSVRVHKLVLTIIVKSTDYSSQSLRVSGFNAIDNEYIKMAVVGLAGPVAFGGVVQQEDWDGGRHPGLAGGERSRKHVSGNVPEDRQAVWGDSQYHKGPKQQPPVPREQEQVLSDDHPEPSFSFKSG</sequence>
<dbReference type="InterPro" id="IPR038069">
    <property type="entry name" value="Pelota/DOM34_N"/>
</dbReference>
<comment type="caution">
    <text evidence="3">The sequence shown here is derived from an EMBL/GenBank/DDBJ whole genome shotgun (WGS) entry which is preliminary data.</text>
</comment>
<dbReference type="EMBL" id="JAPCXB010000035">
    <property type="protein sequence ID" value="KAJ1613371.1"/>
    <property type="molecule type" value="Genomic_DNA"/>
</dbReference>
<feature type="compositionally biased region" description="Basic and acidic residues" evidence="1">
    <location>
        <begin position="161"/>
        <end position="173"/>
    </location>
</feature>
<dbReference type="PANTHER" id="PTHR10853">
    <property type="entry name" value="PELOTA"/>
    <property type="match status" value="1"/>
</dbReference>
<reference evidence="3" key="1">
    <citation type="submission" date="2022-10" db="EMBL/GenBank/DDBJ databases">
        <title>Adaptive evolution leads to modifications in subtelomeric GC content in a zoonotic Cryptosporidium species.</title>
        <authorList>
            <person name="Li J."/>
            <person name="Feng Y."/>
            <person name="Xiao L."/>
        </authorList>
    </citation>
    <scope>NUCLEOTIDE SEQUENCE</scope>
    <source>
        <strain evidence="3">25894</strain>
    </source>
</reference>
<dbReference type="InterPro" id="IPR005140">
    <property type="entry name" value="eRF1_Pelota-like_N"/>
</dbReference>
<keyword evidence="4" id="KW-1185">Reference proteome</keyword>
<proteinExistence type="predicted"/>
<feature type="domain" description="eRF1/Pelota-like N-terminal" evidence="2">
    <location>
        <begin position="1"/>
        <end position="113"/>
    </location>
</feature>
<dbReference type="InterPro" id="IPR004405">
    <property type="entry name" value="TF_pelota"/>
</dbReference>
<dbReference type="InterPro" id="IPR058547">
    <property type="entry name" value="Pelota_N"/>
</dbReference>
<dbReference type="SMART" id="SM01194">
    <property type="entry name" value="eRF1_1"/>
    <property type="match status" value="1"/>
</dbReference>
<protein>
    <recommendedName>
        <fullName evidence="2">eRF1/Pelota-like N-terminal domain-containing protein</fullName>
    </recommendedName>
</protein>
<accession>A0ABQ8P9A5</accession>
<dbReference type="SUPFAM" id="SSF159065">
    <property type="entry name" value="Dom34/Pelota N-terminal domain-like"/>
    <property type="match status" value="1"/>
</dbReference>
<dbReference type="PANTHER" id="PTHR10853:SF0">
    <property type="entry name" value="PROTEIN PELOTA HOMOLOG"/>
    <property type="match status" value="1"/>
</dbReference>
<feature type="region of interest" description="Disordered" evidence="1">
    <location>
        <begin position="115"/>
        <end position="181"/>
    </location>
</feature>
<dbReference type="Gene3D" id="2.30.30.870">
    <property type="entry name" value="Pelota, domain A"/>
    <property type="match status" value="1"/>
</dbReference>